<dbReference type="AlphaFoldDB" id="X1HQH9"/>
<evidence type="ECO:0000313" key="1">
    <source>
        <dbReference type="EMBL" id="GAH47513.1"/>
    </source>
</evidence>
<organism evidence="1">
    <name type="scientific">marine sediment metagenome</name>
    <dbReference type="NCBI Taxonomy" id="412755"/>
    <lineage>
        <taxon>unclassified sequences</taxon>
        <taxon>metagenomes</taxon>
        <taxon>ecological metagenomes</taxon>
    </lineage>
</organism>
<name>X1HQH9_9ZZZZ</name>
<reference evidence="1" key="1">
    <citation type="journal article" date="2014" name="Front. Microbiol.">
        <title>High frequency of phylogenetically diverse reductive dehalogenase-homologous genes in deep subseafloor sedimentary metagenomes.</title>
        <authorList>
            <person name="Kawai M."/>
            <person name="Futagami T."/>
            <person name="Toyoda A."/>
            <person name="Takaki Y."/>
            <person name="Nishi S."/>
            <person name="Hori S."/>
            <person name="Arai W."/>
            <person name="Tsubouchi T."/>
            <person name="Morono Y."/>
            <person name="Uchiyama I."/>
            <person name="Ito T."/>
            <person name="Fujiyama A."/>
            <person name="Inagaki F."/>
            <person name="Takami H."/>
        </authorList>
    </citation>
    <scope>NUCLEOTIDE SEQUENCE</scope>
    <source>
        <strain evidence="1">Expedition CK06-06</strain>
    </source>
</reference>
<sequence length="64" mass="7428">MVGIEFFERTADMAVKWKEYKSMSATDRIGWITSNPAKAFELFSYLDGRIVSYEIETRGRWGGK</sequence>
<proteinExistence type="predicted"/>
<protein>
    <submittedName>
        <fullName evidence="1">Uncharacterized protein</fullName>
    </submittedName>
</protein>
<accession>X1HQH9</accession>
<comment type="caution">
    <text evidence="1">The sequence shown here is derived from an EMBL/GenBank/DDBJ whole genome shotgun (WGS) entry which is preliminary data.</text>
</comment>
<dbReference type="EMBL" id="BARU01024078">
    <property type="protein sequence ID" value="GAH47513.1"/>
    <property type="molecule type" value="Genomic_DNA"/>
</dbReference>
<gene>
    <name evidence="1" type="ORF">S03H2_39001</name>
</gene>